<organism evidence="1 2">
    <name type="scientific">Streptomyces lavendulae subsp. lavendulae</name>
    <dbReference type="NCBI Taxonomy" id="58340"/>
    <lineage>
        <taxon>Bacteria</taxon>
        <taxon>Bacillati</taxon>
        <taxon>Actinomycetota</taxon>
        <taxon>Actinomycetes</taxon>
        <taxon>Kitasatosporales</taxon>
        <taxon>Streptomycetaceae</taxon>
        <taxon>Streptomyces</taxon>
    </lineage>
</organism>
<dbReference type="AlphaFoldDB" id="A0A2K8PQI7"/>
<dbReference type="GeneID" id="94019276"/>
<dbReference type="EMBL" id="CP024985">
    <property type="protein sequence ID" value="ATZ29001.1"/>
    <property type="molecule type" value="Genomic_DNA"/>
</dbReference>
<evidence type="ECO:0000313" key="1">
    <source>
        <dbReference type="EMBL" id="ATZ29001.1"/>
    </source>
</evidence>
<dbReference type="KEGG" id="slx:SLAV_36170"/>
<evidence type="ECO:0000313" key="2">
    <source>
        <dbReference type="Proteomes" id="UP000231791"/>
    </source>
</evidence>
<sequence>MDLRPELSPPPVGRQRLDELCAEVERTAGLLETGSEAADGAIAL</sequence>
<protein>
    <submittedName>
        <fullName evidence="1">Uncharacterized protein</fullName>
    </submittedName>
</protein>
<reference evidence="1 2" key="1">
    <citation type="submission" date="2017-11" db="EMBL/GenBank/DDBJ databases">
        <title>Complete genome sequence of Streptomyces lavendulae subsp. lavendulae CCM 3239 (formerly 'Streptomyces aureofaciens CCM 3239'), the producer of the angucycline-type antibiotic auricin.</title>
        <authorList>
            <person name="Busche T."/>
            <person name="Novakova R."/>
            <person name="Al'Dilaimi A."/>
            <person name="Homerova D."/>
            <person name="Feckova L."/>
            <person name="Rezuchova B."/>
            <person name="Mingyar E."/>
            <person name="Csolleiova D."/>
            <person name="Bekeova C."/>
            <person name="Winkler A."/>
            <person name="Sevcikova B."/>
            <person name="Kalinowski J."/>
            <person name="Kormanec J."/>
            <person name="Ruckert C."/>
        </authorList>
    </citation>
    <scope>NUCLEOTIDE SEQUENCE [LARGE SCALE GENOMIC DNA]</scope>
    <source>
        <strain evidence="1 2">CCM 3239</strain>
    </source>
</reference>
<proteinExistence type="predicted"/>
<gene>
    <name evidence="1" type="ORF">SLAV_36170</name>
</gene>
<accession>A0A2K8PQI7</accession>
<keyword evidence="2" id="KW-1185">Reference proteome</keyword>
<name>A0A2K8PQI7_STRLA</name>
<dbReference type="Proteomes" id="UP000231791">
    <property type="component" value="Chromosome"/>
</dbReference>
<dbReference type="RefSeq" id="WP_256462233.1">
    <property type="nucleotide sequence ID" value="NZ_CP024985.1"/>
</dbReference>